<proteinExistence type="predicted"/>
<dbReference type="PANTHER" id="PTHR33619">
    <property type="entry name" value="POLYSACCHARIDE EXPORT PROTEIN GFCE-RELATED"/>
    <property type="match status" value="1"/>
</dbReference>
<sequence>MKTVSLTVKTIVWVVLCCCWLSVSWAAESSGEGVIANETKEQYRQEILGKKAPAQSDKEYVIGYRDILYVEVYGEGPMAIGPGNPAAAPAAMEGMAPGGQDDAASRGAGAEVGTDGRVSLRHIGDVYAVGMTLTQFADYLKKLYGTVYDDPNVIVTLLKSNSRQYTIMGQVRTPGVFPLDYPTVVVKAIAKAGGFTEWADNKVSIIRQGNDQIVEKGQEKAQGKVEKFEFDYDDFLDGKNTDKNILLEPGDVVVAH</sequence>
<accession>A0A7U3YJQ0</accession>
<feature type="domain" description="Polysaccharide export protein N-terminal" evidence="3">
    <location>
        <begin position="55"/>
        <end position="157"/>
    </location>
</feature>
<dbReference type="InterPro" id="IPR049712">
    <property type="entry name" value="Poly_export"/>
</dbReference>
<dbReference type="Gene3D" id="3.10.560.10">
    <property type="entry name" value="Outer membrane lipoprotein wza domain like"/>
    <property type="match status" value="1"/>
</dbReference>
<evidence type="ECO:0000256" key="2">
    <source>
        <dbReference type="SAM" id="SignalP"/>
    </source>
</evidence>
<dbReference type="EMBL" id="CP002364">
    <property type="protein sequence ID" value="ADW16508.1"/>
    <property type="molecule type" value="Genomic_DNA"/>
</dbReference>
<dbReference type="InterPro" id="IPR019554">
    <property type="entry name" value="Soluble_ligand-bd"/>
</dbReference>
<protein>
    <submittedName>
        <fullName evidence="5">Soluble ligand binding domain protein</fullName>
    </submittedName>
</protein>
<feature type="chain" id="PRO_5031075282" evidence="2">
    <location>
        <begin position="27"/>
        <end position="256"/>
    </location>
</feature>
<keyword evidence="1 2" id="KW-0732">Signal</keyword>
<evidence type="ECO:0000313" key="6">
    <source>
        <dbReference type="Proteomes" id="UP000006365"/>
    </source>
</evidence>
<dbReference type="Gene3D" id="3.30.1950.10">
    <property type="entry name" value="wza like domain"/>
    <property type="match status" value="1"/>
</dbReference>
<dbReference type="Pfam" id="PF02563">
    <property type="entry name" value="Poly_export"/>
    <property type="match status" value="1"/>
</dbReference>
<evidence type="ECO:0000259" key="3">
    <source>
        <dbReference type="Pfam" id="PF02563"/>
    </source>
</evidence>
<feature type="signal peptide" evidence="2">
    <location>
        <begin position="1"/>
        <end position="26"/>
    </location>
</feature>
<feature type="domain" description="Soluble ligand binding" evidence="4">
    <location>
        <begin position="165"/>
        <end position="211"/>
    </location>
</feature>
<dbReference type="GO" id="GO:0015159">
    <property type="term" value="F:polysaccharide transmembrane transporter activity"/>
    <property type="evidence" value="ECO:0007669"/>
    <property type="project" value="InterPro"/>
</dbReference>
<evidence type="ECO:0000259" key="4">
    <source>
        <dbReference type="Pfam" id="PF10531"/>
    </source>
</evidence>
<dbReference type="Proteomes" id="UP000006365">
    <property type="component" value="Chromosome"/>
</dbReference>
<reference evidence="5 6" key="1">
    <citation type="journal article" date="2011" name="Stand. Genomic Sci.">
        <title>Complete genome sequence of Desulfobulbus propionicus type strain (1pr3).</title>
        <authorList>
            <person name="Pagani I."/>
            <person name="Lapidus A."/>
            <person name="Nolan M."/>
            <person name="Lucas S."/>
            <person name="Hammon N."/>
            <person name="Deshpande S."/>
            <person name="Cheng J.F."/>
            <person name="Chertkov O."/>
            <person name="Davenport K."/>
            <person name="Tapia R."/>
            <person name="Han C."/>
            <person name="Goodwin L."/>
            <person name="Pitluck S."/>
            <person name="Liolios K."/>
            <person name="Mavromatis K."/>
            <person name="Ivanova N."/>
            <person name="Mikhailova N."/>
            <person name="Pati A."/>
            <person name="Chen A."/>
            <person name="Palaniappan K."/>
            <person name="Land M."/>
            <person name="Hauser L."/>
            <person name="Chang Y.J."/>
            <person name="Jeffries C.D."/>
            <person name="Detter J.C."/>
            <person name="Brambilla E."/>
            <person name="Kannan K.P."/>
            <person name="Djao O.D."/>
            <person name="Rohde M."/>
            <person name="Pukall R."/>
            <person name="Spring S."/>
            <person name="Goker M."/>
            <person name="Sikorski J."/>
            <person name="Woyke T."/>
            <person name="Bristow J."/>
            <person name="Eisen J.A."/>
            <person name="Markowitz V."/>
            <person name="Hugenholtz P."/>
            <person name="Kyrpides N.C."/>
            <person name="Klenk H.P."/>
        </authorList>
    </citation>
    <scope>NUCLEOTIDE SEQUENCE [LARGE SCALE GENOMIC DNA]</scope>
    <source>
        <strain evidence="6">ATCC 33891 / DSM 2032 / 1pr3</strain>
    </source>
</reference>
<dbReference type="Pfam" id="PF10531">
    <property type="entry name" value="SLBB"/>
    <property type="match status" value="1"/>
</dbReference>
<organism evidence="5 6">
    <name type="scientific">Desulfobulbus propionicus (strain ATCC 33891 / DSM 2032 / VKM B-1956 / 1pr3)</name>
    <dbReference type="NCBI Taxonomy" id="577650"/>
    <lineage>
        <taxon>Bacteria</taxon>
        <taxon>Pseudomonadati</taxon>
        <taxon>Thermodesulfobacteriota</taxon>
        <taxon>Desulfobulbia</taxon>
        <taxon>Desulfobulbales</taxon>
        <taxon>Desulfobulbaceae</taxon>
        <taxon>Desulfobulbus</taxon>
    </lineage>
</organism>
<evidence type="ECO:0000313" key="5">
    <source>
        <dbReference type="EMBL" id="ADW16508.1"/>
    </source>
</evidence>
<name>A0A7U3YJQ0_DESPD</name>
<dbReference type="PANTHER" id="PTHR33619:SF3">
    <property type="entry name" value="POLYSACCHARIDE EXPORT PROTEIN GFCE-RELATED"/>
    <property type="match status" value="1"/>
</dbReference>
<dbReference type="KEGG" id="dpr:Despr_0324"/>
<keyword evidence="6" id="KW-1185">Reference proteome</keyword>
<gene>
    <name evidence="5" type="ordered locus">Despr_0324</name>
</gene>
<dbReference type="AlphaFoldDB" id="A0A7U3YJQ0"/>
<dbReference type="RefSeq" id="WP_015723056.1">
    <property type="nucleotide sequence ID" value="NC_014972.1"/>
</dbReference>
<evidence type="ECO:0000256" key="1">
    <source>
        <dbReference type="ARBA" id="ARBA00022729"/>
    </source>
</evidence>
<dbReference type="InterPro" id="IPR003715">
    <property type="entry name" value="Poly_export_N"/>
</dbReference>